<reference evidence="4" key="1">
    <citation type="journal article" date="2023" name="G3 (Bethesda)">
        <title>Whole genome assemblies of Zophobas morio and Tenebrio molitor.</title>
        <authorList>
            <person name="Kaur S."/>
            <person name="Stinson S.A."/>
            <person name="diCenzo G.C."/>
        </authorList>
    </citation>
    <scope>NUCLEOTIDE SEQUENCE</scope>
    <source>
        <strain evidence="4">QUZm001</strain>
    </source>
</reference>
<dbReference type="PROSITE" id="PS51406">
    <property type="entry name" value="FIBRINOGEN_C_2"/>
    <property type="match status" value="1"/>
</dbReference>
<evidence type="ECO:0000313" key="5">
    <source>
        <dbReference type="Proteomes" id="UP001168821"/>
    </source>
</evidence>
<keyword evidence="5" id="KW-1185">Reference proteome</keyword>
<evidence type="ECO:0000313" key="4">
    <source>
        <dbReference type="EMBL" id="KAJ3664175.1"/>
    </source>
</evidence>
<feature type="compositionally biased region" description="Basic and acidic residues" evidence="1">
    <location>
        <begin position="174"/>
        <end position="196"/>
    </location>
</feature>
<evidence type="ECO:0000256" key="2">
    <source>
        <dbReference type="SAM" id="SignalP"/>
    </source>
</evidence>
<proteinExistence type="predicted"/>
<dbReference type="SMART" id="SM00186">
    <property type="entry name" value="FBG"/>
    <property type="match status" value="1"/>
</dbReference>
<feature type="compositionally biased region" description="Basic residues" evidence="1">
    <location>
        <begin position="226"/>
        <end position="236"/>
    </location>
</feature>
<dbReference type="AlphaFoldDB" id="A0AA38MMX6"/>
<comment type="caution">
    <text evidence="4">The sequence shown here is derived from an EMBL/GenBank/DDBJ whole genome shotgun (WGS) entry which is preliminary data.</text>
</comment>
<feature type="chain" id="PRO_5041328577" description="Fibrinogen C-terminal domain-containing protein" evidence="2">
    <location>
        <begin position="21"/>
        <end position="524"/>
    </location>
</feature>
<feature type="compositionally biased region" description="Polar residues" evidence="1">
    <location>
        <begin position="298"/>
        <end position="309"/>
    </location>
</feature>
<evidence type="ECO:0000259" key="3">
    <source>
        <dbReference type="PROSITE" id="PS51406"/>
    </source>
</evidence>
<dbReference type="CDD" id="cd00087">
    <property type="entry name" value="FReD"/>
    <property type="match status" value="1"/>
</dbReference>
<dbReference type="Gene3D" id="3.90.215.10">
    <property type="entry name" value="Gamma Fibrinogen, chain A, domain 1"/>
    <property type="match status" value="1"/>
</dbReference>
<organism evidence="4 5">
    <name type="scientific">Zophobas morio</name>
    <dbReference type="NCBI Taxonomy" id="2755281"/>
    <lineage>
        <taxon>Eukaryota</taxon>
        <taxon>Metazoa</taxon>
        <taxon>Ecdysozoa</taxon>
        <taxon>Arthropoda</taxon>
        <taxon>Hexapoda</taxon>
        <taxon>Insecta</taxon>
        <taxon>Pterygota</taxon>
        <taxon>Neoptera</taxon>
        <taxon>Endopterygota</taxon>
        <taxon>Coleoptera</taxon>
        <taxon>Polyphaga</taxon>
        <taxon>Cucujiformia</taxon>
        <taxon>Tenebrionidae</taxon>
        <taxon>Zophobas</taxon>
    </lineage>
</organism>
<sequence>MYLRLSLFLILFVLGAEVSARHSRHVTRSRYRTSWRGVKTRTTTTPPPPLLRSFFGNRTLADYHPIKKIKEIITTVGNMLPRYTQNPTNVSSRMFDEHDFQAGTPKMEVLSRKRVDGSNDLSKALHYDVKFLFDAPPGSEKNNSQMFRMADSFLDYDPNDLLKSLTRSLGRKNGRNDRNNGKSDKDKKSKKPDRLGQGKSTKSQDFGRNRRVGNKNAFSADSAFKRSLRNRKRNKKTSPEESEESSEEVGKSKRRHYDSEENEDESESFEEDDEDDWTSREDTKKFANLYAKDPNMAPSKQCNSSDTDSVQEYPKNCQEVLKLGHKKSGIYMIHPILSYKPFFVKCNQKNMKGGWTYVLNRQDGSQDFNLLWTDYETGFGNLAGEFWLGLKNLYYLTGHQINEMLMIFTDFEDRTRYSIFKLFSIGDVDEGYAVRLLGKYEGTATDGFLCSGGAKFSTLDVDQDNSGDHCALQHSGGWWFNDCCNVILTGIYNNYTEDQISTWLQQYGSPNNLMRVKMLVRPAA</sequence>
<dbReference type="EMBL" id="JALNTZ010000002">
    <property type="protein sequence ID" value="KAJ3664175.1"/>
    <property type="molecule type" value="Genomic_DNA"/>
</dbReference>
<evidence type="ECO:0000256" key="1">
    <source>
        <dbReference type="SAM" id="MobiDB-lite"/>
    </source>
</evidence>
<dbReference type="Proteomes" id="UP001168821">
    <property type="component" value="Unassembled WGS sequence"/>
</dbReference>
<feature type="region of interest" description="Disordered" evidence="1">
    <location>
        <begin position="166"/>
        <end position="309"/>
    </location>
</feature>
<dbReference type="PANTHER" id="PTHR19143:SF458">
    <property type="entry name" value="FIBRINOGEN C-TERMINAL DOMAIN-CONTAINING PROTEIN-RELATED"/>
    <property type="match status" value="1"/>
</dbReference>
<dbReference type="InterPro" id="IPR014716">
    <property type="entry name" value="Fibrinogen_a/b/g_C_1"/>
</dbReference>
<feature type="domain" description="Fibrinogen C-terminal" evidence="3">
    <location>
        <begin position="308"/>
        <end position="524"/>
    </location>
</feature>
<feature type="compositionally biased region" description="Acidic residues" evidence="1">
    <location>
        <begin position="260"/>
        <end position="276"/>
    </location>
</feature>
<keyword evidence="2" id="KW-0732">Signal</keyword>
<dbReference type="GO" id="GO:0005615">
    <property type="term" value="C:extracellular space"/>
    <property type="evidence" value="ECO:0007669"/>
    <property type="project" value="TreeGrafter"/>
</dbReference>
<dbReference type="InterPro" id="IPR050373">
    <property type="entry name" value="Fibrinogen_C-term_domain"/>
</dbReference>
<dbReference type="InterPro" id="IPR036056">
    <property type="entry name" value="Fibrinogen-like_C"/>
</dbReference>
<dbReference type="InterPro" id="IPR002181">
    <property type="entry name" value="Fibrinogen_a/b/g_C_dom"/>
</dbReference>
<accession>A0AA38MMX6</accession>
<dbReference type="PANTHER" id="PTHR19143">
    <property type="entry name" value="FIBRINOGEN/TENASCIN/ANGIOPOEITIN"/>
    <property type="match status" value="1"/>
</dbReference>
<gene>
    <name evidence="4" type="ORF">Zmor_008365</name>
</gene>
<protein>
    <recommendedName>
        <fullName evidence="3">Fibrinogen C-terminal domain-containing protein</fullName>
    </recommendedName>
</protein>
<feature type="signal peptide" evidence="2">
    <location>
        <begin position="1"/>
        <end position="20"/>
    </location>
</feature>
<dbReference type="SUPFAM" id="SSF56496">
    <property type="entry name" value="Fibrinogen C-terminal domain-like"/>
    <property type="match status" value="1"/>
</dbReference>
<dbReference type="Pfam" id="PF00147">
    <property type="entry name" value="Fibrinogen_C"/>
    <property type="match status" value="1"/>
</dbReference>
<name>A0AA38MMX6_9CUCU</name>